<evidence type="ECO:0000313" key="7">
    <source>
        <dbReference type="Proteomes" id="UP000017142"/>
    </source>
</evidence>
<dbReference type="Gene3D" id="3.30.70.250">
    <property type="entry name" value="Malonyl-CoA ACP transacylase, ACP-binding"/>
    <property type="match status" value="2"/>
</dbReference>
<dbReference type="InterPro" id="IPR016036">
    <property type="entry name" value="Malonyl_transacylase_ACP-bd"/>
</dbReference>
<dbReference type="PANTHER" id="PTHR42681:SF1">
    <property type="entry name" value="MALONYL-COA-ACYL CARRIER PROTEIN TRANSACYLASE, MITOCHONDRIAL"/>
    <property type="match status" value="1"/>
</dbReference>
<dbReference type="InterPro" id="IPR050858">
    <property type="entry name" value="Mal-CoA-ACP_Trans/PKS_FabD"/>
</dbReference>
<reference evidence="7" key="1">
    <citation type="journal article" date="2013" name="Diversity">
        <title>Genome Sequence of Dickeya solani, a New soft Rot Pathogen of Potato, Suggests its Emergence May Be Related to a Novel Combination of Non-Ribosomal Peptide/Polyketide Synthetase Clusters.</title>
        <authorList>
            <person name="Garlant L."/>
            <person name="Koskinen P."/>
            <person name="Rouhiainen L."/>
            <person name="Laine P."/>
            <person name="Paulin L."/>
            <person name="Auvinen P."/>
            <person name="Holm L."/>
            <person name="Pirhonen M."/>
        </authorList>
    </citation>
    <scope>NUCLEOTIDE SEQUENCE [LARGE SCALE GENOMIC DNA]</scope>
    <source>
        <strain evidence="7">D s0432-1</strain>
    </source>
</reference>
<sequence>MKTVYTFPGQGSQYRTMGYDLFDHYPELVAQANQVLGYDIANLCVKDPQRVLNHTQYTQPALYTVNALTYLERKARGAAAPDFLAGHSLGEYNALFAAGAFDFITGLRLVQKRGQLMSQAPKGAMAALLEINLDEIERILADSGFQHVDIANINSRQQCIISGNYDEVLAPELEQRFLDAGARFVQLNVSAAFHSRCMVDIEREFADFLAEFTFHPLSVPVISNVTARAYPSTGYQTLLTRQISHPVRWYESISWLLAQGYDDFMEVGPGEVLTKLHQRIVDDPMPIGDARSTPLVSPVSTTIQEDNPMQNQSIGPTPATPNKCVFMYAGQGSQYYQMGRVFYHCDGHFRQTMDSLCHKVHMLSGVNLLEKLYGESDYGTEFDDIRYTHPALFCLGYSLTQMLIARGIQPTAVVGHSLGEYIAAVVAGMLRLDDALRLVVEQARLLVQSAPEGGLVVVLASPEIFYSCADVFSRCTLAGVNFDNNFFISGDHAAITGVKQKLADKGILSIALPVRYGFHSDAIDAIKPAYQELLHKTPVFTPAIPVYSSVLGRSVGSLQPADARAYLWQIVRDKIDFSALARSTFTAMQDHFFIDVSATGSLSNFLKYSKGIDCRHGYVLNQFSDGMKSLESLLSQLKA</sequence>
<dbReference type="InterPro" id="IPR016035">
    <property type="entry name" value="Acyl_Trfase/lysoPLipase"/>
</dbReference>
<keyword evidence="2" id="KW-0808">Transferase</keyword>
<dbReference type="EMBL" id="AMWE01000004">
    <property type="protein sequence ID" value="ERO57117.1"/>
    <property type="molecule type" value="Genomic_DNA"/>
</dbReference>
<keyword evidence="3" id="KW-0012">Acyltransferase</keyword>
<evidence type="ECO:0000256" key="1">
    <source>
        <dbReference type="ARBA" id="ARBA00013258"/>
    </source>
</evidence>
<feature type="domain" description="Malonyl-CoA:ACP transacylase (MAT)" evidence="5">
    <location>
        <begin position="327"/>
        <end position="618"/>
    </location>
</feature>
<gene>
    <name evidence="6" type="ORF">A544_3692</name>
</gene>
<evidence type="ECO:0000256" key="2">
    <source>
        <dbReference type="ARBA" id="ARBA00022679"/>
    </source>
</evidence>
<dbReference type="Proteomes" id="UP000017142">
    <property type="component" value="Unassembled WGS sequence"/>
</dbReference>
<proteinExistence type="predicted"/>
<dbReference type="EC" id="2.3.1.39" evidence="1"/>
<dbReference type="GO" id="GO:0005829">
    <property type="term" value="C:cytosol"/>
    <property type="evidence" value="ECO:0007669"/>
    <property type="project" value="TreeGrafter"/>
</dbReference>
<dbReference type="RefSeq" id="WP_022635039.1">
    <property type="nucleotide sequence ID" value="NZ_AMWE01000004.1"/>
</dbReference>
<organism evidence="6 7">
    <name type="scientific">Dickeya solani D s0432-1</name>
    <dbReference type="NCBI Taxonomy" id="1231725"/>
    <lineage>
        <taxon>Bacteria</taxon>
        <taxon>Pseudomonadati</taxon>
        <taxon>Pseudomonadota</taxon>
        <taxon>Gammaproteobacteria</taxon>
        <taxon>Enterobacterales</taxon>
        <taxon>Pectobacteriaceae</taxon>
        <taxon>Dickeya</taxon>
    </lineage>
</organism>
<dbReference type="AlphaFoldDB" id="A0AAV3K951"/>
<dbReference type="InterPro" id="IPR004410">
    <property type="entry name" value="Malonyl_CoA-ACP_transAc_FabD"/>
</dbReference>
<dbReference type="PANTHER" id="PTHR42681">
    <property type="entry name" value="MALONYL-COA-ACYL CARRIER PROTEIN TRANSACYLASE, MITOCHONDRIAL"/>
    <property type="match status" value="1"/>
</dbReference>
<dbReference type="SUPFAM" id="SSF52151">
    <property type="entry name" value="FabD/lysophospholipase-like"/>
    <property type="match status" value="2"/>
</dbReference>
<evidence type="ECO:0000256" key="4">
    <source>
        <dbReference type="ARBA" id="ARBA00048462"/>
    </source>
</evidence>
<dbReference type="InterPro" id="IPR001227">
    <property type="entry name" value="Ac_transferase_dom_sf"/>
</dbReference>
<dbReference type="SMART" id="SM00827">
    <property type="entry name" value="PKS_AT"/>
    <property type="match status" value="2"/>
</dbReference>
<dbReference type="Pfam" id="PF00698">
    <property type="entry name" value="Acyl_transf_1"/>
    <property type="match status" value="2"/>
</dbReference>
<dbReference type="NCBIfam" id="TIGR00128">
    <property type="entry name" value="fabD"/>
    <property type="match status" value="1"/>
</dbReference>
<evidence type="ECO:0000313" key="6">
    <source>
        <dbReference type="EMBL" id="ERO57117.1"/>
    </source>
</evidence>
<comment type="catalytic activity">
    <reaction evidence="4">
        <text>holo-[ACP] + malonyl-CoA = malonyl-[ACP] + CoA</text>
        <dbReference type="Rhea" id="RHEA:41792"/>
        <dbReference type="Rhea" id="RHEA-COMP:9623"/>
        <dbReference type="Rhea" id="RHEA-COMP:9685"/>
        <dbReference type="ChEBI" id="CHEBI:57287"/>
        <dbReference type="ChEBI" id="CHEBI:57384"/>
        <dbReference type="ChEBI" id="CHEBI:64479"/>
        <dbReference type="ChEBI" id="CHEBI:78449"/>
        <dbReference type="EC" id="2.3.1.39"/>
    </reaction>
</comment>
<dbReference type="SUPFAM" id="SSF55048">
    <property type="entry name" value="Probable ACP-binding domain of malonyl-CoA ACP transacylase"/>
    <property type="match status" value="2"/>
</dbReference>
<dbReference type="Gene3D" id="3.40.366.10">
    <property type="entry name" value="Malonyl-Coenzyme A Acyl Carrier Protein, domain 2"/>
    <property type="match status" value="2"/>
</dbReference>
<dbReference type="GO" id="GO:0006633">
    <property type="term" value="P:fatty acid biosynthetic process"/>
    <property type="evidence" value="ECO:0007669"/>
    <property type="project" value="TreeGrafter"/>
</dbReference>
<dbReference type="InterPro" id="IPR014043">
    <property type="entry name" value="Acyl_transferase_dom"/>
</dbReference>
<dbReference type="GeneID" id="43518189"/>
<protein>
    <recommendedName>
        <fullName evidence="1">[acyl-carrier-protein] S-malonyltransferase</fullName>
        <ecNumber evidence="1">2.3.1.39</ecNumber>
    </recommendedName>
</protein>
<feature type="domain" description="Malonyl-CoA:ACP transacylase (MAT)" evidence="5">
    <location>
        <begin position="6"/>
        <end position="307"/>
    </location>
</feature>
<accession>A0AAV3K951</accession>
<evidence type="ECO:0000259" key="5">
    <source>
        <dbReference type="SMART" id="SM00827"/>
    </source>
</evidence>
<name>A0AAV3K951_9GAMM</name>
<dbReference type="Gene3D" id="3.30.70.3290">
    <property type="match status" value="1"/>
</dbReference>
<dbReference type="GO" id="GO:0004314">
    <property type="term" value="F:[acyl-carrier-protein] S-malonyltransferase activity"/>
    <property type="evidence" value="ECO:0007669"/>
    <property type="project" value="UniProtKB-EC"/>
</dbReference>
<evidence type="ECO:0000256" key="3">
    <source>
        <dbReference type="ARBA" id="ARBA00023315"/>
    </source>
</evidence>
<comment type="caution">
    <text evidence="6">The sequence shown here is derived from an EMBL/GenBank/DDBJ whole genome shotgun (WGS) entry which is preliminary data.</text>
</comment>